<organism evidence="1 2">
    <name type="scientific">Streptomyces acidiscabies</name>
    <dbReference type="NCBI Taxonomy" id="42234"/>
    <lineage>
        <taxon>Bacteria</taxon>
        <taxon>Bacillati</taxon>
        <taxon>Actinomycetota</taxon>
        <taxon>Actinomycetes</taxon>
        <taxon>Kitasatosporales</taxon>
        <taxon>Streptomycetaceae</taxon>
        <taxon>Streptomyces</taxon>
    </lineage>
</organism>
<dbReference type="PATRIC" id="fig|42234.21.peg.6791"/>
<protein>
    <submittedName>
        <fullName evidence="1">Uncharacterized protein</fullName>
    </submittedName>
</protein>
<dbReference type="AlphaFoldDB" id="A0A0L0JTF6"/>
<reference evidence="2" key="1">
    <citation type="submission" date="2014-07" db="EMBL/GenBank/DDBJ databases">
        <title>Genome sequencing of plant-pathogenic Streptomyces species.</title>
        <authorList>
            <person name="Harrison J."/>
            <person name="Sapp M."/>
            <person name="Thwaites R."/>
            <person name="Studholme D.J."/>
        </authorList>
    </citation>
    <scope>NUCLEOTIDE SEQUENCE [LARGE SCALE GENOMIC DNA]</scope>
    <source>
        <strain evidence="2">NCPPB 4445</strain>
    </source>
</reference>
<evidence type="ECO:0000313" key="2">
    <source>
        <dbReference type="Proteomes" id="UP000037151"/>
    </source>
</evidence>
<comment type="caution">
    <text evidence="1">The sequence shown here is derived from an EMBL/GenBank/DDBJ whole genome shotgun (WGS) entry which is preliminary data.</text>
</comment>
<sequence length="72" mass="7925">MEELSRVGGFVEALRERVRQARIRVRAAERSGDAYEKAVAEDELDDALRIARAHGVDAEQEEEGRVGDGSAV</sequence>
<dbReference type="RefSeq" id="WP_050373882.1">
    <property type="nucleotide sequence ID" value="NZ_KQ257831.1"/>
</dbReference>
<name>A0A0L0JTF6_9ACTN</name>
<gene>
    <name evidence="1" type="ORF">IQ63_32990</name>
</gene>
<proteinExistence type="predicted"/>
<evidence type="ECO:0000313" key="1">
    <source>
        <dbReference type="EMBL" id="KND28725.1"/>
    </source>
</evidence>
<dbReference type="EMBL" id="JPPY01000186">
    <property type="protein sequence ID" value="KND28725.1"/>
    <property type="molecule type" value="Genomic_DNA"/>
</dbReference>
<accession>A0A0L0JTF6</accession>
<dbReference type="Proteomes" id="UP000037151">
    <property type="component" value="Unassembled WGS sequence"/>
</dbReference>